<comment type="subcellular location">
    <subcellularLocation>
        <location evidence="1">Mitochondrion inner membrane</location>
        <topology evidence="1">Single-pass membrane protein</topology>
    </subcellularLocation>
</comment>
<evidence type="ECO:0000256" key="10">
    <source>
        <dbReference type="ARBA" id="ARBA00023136"/>
    </source>
</evidence>
<dbReference type="SMART" id="SM00382">
    <property type="entry name" value="AAA"/>
    <property type="match status" value="1"/>
</dbReference>
<dbReference type="InterPro" id="IPR003959">
    <property type="entry name" value="ATPase_AAA_core"/>
</dbReference>
<dbReference type="InterPro" id="IPR014851">
    <property type="entry name" value="BCS1_N"/>
</dbReference>
<evidence type="ECO:0000256" key="13">
    <source>
        <dbReference type="SAM" id="MobiDB-lite"/>
    </source>
</evidence>
<keyword evidence="5" id="KW-0999">Mitochondrion inner membrane</keyword>
<feature type="region of interest" description="Disordered" evidence="13">
    <location>
        <begin position="502"/>
        <end position="539"/>
    </location>
</feature>
<accession>A0A139IWQ9</accession>
<dbReference type="GO" id="GO:0005743">
    <property type="term" value="C:mitochondrial inner membrane"/>
    <property type="evidence" value="ECO:0007669"/>
    <property type="project" value="UniProtKB-SubCell"/>
</dbReference>
<evidence type="ECO:0000256" key="7">
    <source>
        <dbReference type="ARBA" id="ARBA00022840"/>
    </source>
</evidence>
<reference evidence="15 16" key="1">
    <citation type="submission" date="2015-07" db="EMBL/GenBank/DDBJ databases">
        <title>Comparative genomics of the Sigatoka disease complex on banana suggests a link between parallel evolutionary changes in Pseudocercospora fijiensis and Pseudocercospora eumusae and increased virulence on the banana host.</title>
        <authorList>
            <person name="Chang T.-C."/>
            <person name="Salvucci A."/>
            <person name="Crous P.W."/>
            <person name="Stergiopoulos I."/>
        </authorList>
    </citation>
    <scope>NUCLEOTIDE SEQUENCE [LARGE SCALE GENOMIC DNA]</scope>
    <source>
        <strain evidence="15 16">CBS 116634</strain>
    </source>
</reference>
<dbReference type="EMBL" id="LFZO01000001">
    <property type="protein sequence ID" value="KXT19046.1"/>
    <property type="molecule type" value="Genomic_DNA"/>
</dbReference>
<evidence type="ECO:0000313" key="16">
    <source>
        <dbReference type="Proteomes" id="UP000073492"/>
    </source>
</evidence>
<dbReference type="SUPFAM" id="SSF52540">
    <property type="entry name" value="P-loop containing nucleoside triphosphate hydrolases"/>
    <property type="match status" value="1"/>
</dbReference>
<dbReference type="PANTHER" id="PTHR23070">
    <property type="entry name" value="BCS1 AAA-TYPE ATPASE"/>
    <property type="match status" value="1"/>
</dbReference>
<feature type="domain" description="AAA+ ATPase" evidence="14">
    <location>
        <begin position="284"/>
        <end position="419"/>
    </location>
</feature>
<dbReference type="GO" id="GO:0005524">
    <property type="term" value="F:ATP binding"/>
    <property type="evidence" value="ECO:0007669"/>
    <property type="project" value="UniProtKB-KW"/>
</dbReference>
<proteinExistence type="inferred from homology"/>
<dbReference type="InterPro" id="IPR027417">
    <property type="entry name" value="P-loop_NTPase"/>
</dbReference>
<dbReference type="PROSITE" id="PS00674">
    <property type="entry name" value="AAA"/>
    <property type="match status" value="1"/>
</dbReference>
<dbReference type="GO" id="GO:0016887">
    <property type="term" value="F:ATP hydrolysis activity"/>
    <property type="evidence" value="ECO:0007669"/>
    <property type="project" value="InterPro"/>
</dbReference>
<dbReference type="Pfam" id="PF08740">
    <property type="entry name" value="BCS1_N"/>
    <property type="match status" value="1"/>
</dbReference>
<keyword evidence="6" id="KW-0378">Hydrolase</keyword>
<evidence type="ECO:0000256" key="5">
    <source>
        <dbReference type="ARBA" id="ARBA00022792"/>
    </source>
</evidence>
<evidence type="ECO:0000256" key="11">
    <source>
        <dbReference type="ARBA" id="ARBA00048778"/>
    </source>
</evidence>
<dbReference type="STRING" id="113226.A0A139IWQ9"/>
<dbReference type="InterPro" id="IPR003593">
    <property type="entry name" value="AAA+_ATPase"/>
</dbReference>
<dbReference type="Pfam" id="PF25426">
    <property type="entry name" value="AAA_lid_BCS1"/>
    <property type="match status" value="1"/>
</dbReference>
<evidence type="ECO:0000256" key="3">
    <source>
        <dbReference type="ARBA" id="ARBA00022692"/>
    </source>
</evidence>
<dbReference type="InterPro" id="IPR050747">
    <property type="entry name" value="Mitochondrial_chaperone_BCS1"/>
</dbReference>
<keyword evidence="3" id="KW-0812">Transmembrane</keyword>
<sequence>MSKSKLPQTPLKALRTGLVSIATGLRTASKTNLDIVDLTTSIAWRNAVSVIRQASPLAASLINTFGPFAVLAFGFYKYVLKGMNVIAALCSLCSRFYASVKVPTTHVLNRQVTCWLAKRSAGPADGRSLTLNSTRCYDPNERDRNALTYLSAKVSSWYKFDGRWFRFDRAQPQLEFSQDDHSSRRMLSTIDPEVTVSCFSMSGSTQPIKDLLQHIRDSFKPEAETMIFRVGKDGNGWSDPVWRAARNMDSLAMEPAKKADIISDIATYLDPKSKAYYLDRGIPYRRGYLLFGPPGTGKTSFSTALAGHFNLPLYMLSFTNPKLTDSGLDSLFEDLPPRSIIVMEDVDSAGIQREAMTDTSNAEAKKESVTLSGLLNAIDGPASVEGRVLILTSNSPDSLDPALIRPGRCDRKILMGHASRQVAALLFKKTFTSVDGKAAGDSDTLSEAFAANLPDDSLTPAEIQNFLLTHRDAPSKATELAAEWSAGILALKANGSNVASFSGNIDSPSESGVARASSNASQGVEGTKNDAASDKNVGR</sequence>
<comment type="caution">
    <text evidence="15">The sequence shown here is derived from an EMBL/GenBank/DDBJ whole genome shotgun (WGS) entry which is preliminary data.</text>
</comment>
<evidence type="ECO:0000313" key="15">
    <source>
        <dbReference type="EMBL" id="KXT19046.1"/>
    </source>
</evidence>
<evidence type="ECO:0000256" key="8">
    <source>
        <dbReference type="ARBA" id="ARBA00022989"/>
    </source>
</evidence>
<keyword evidence="8" id="KW-1133">Transmembrane helix</keyword>
<evidence type="ECO:0000256" key="4">
    <source>
        <dbReference type="ARBA" id="ARBA00022741"/>
    </source>
</evidence>
<keyword evidence="7 12" id="KW-0067">ATP-binding</keyword>
<evidence type="ECO:0000256" key="2">
    <source>
        <dbReference type="ARBA" id="ARBA00007448"/>
    </source>
</evidence>
<feature type="compositionally biased region" description="Basic and acidic residues" evidence="13">
    <location>
        <begin position="527"/>
        <end position="539"/>
    </location>
</feature>
<comment type="similarity">
    <text evidence="2">Belongs to the AAA ATPase family. BCS1 subfamily.</text>
</comment>
<comment type="catalytic activity">
    <reaction evidence="11">
        <text>ATP + H2O = ADP + phosphate + H(+)</text>
        <dbReference type="Rhea" id="RHEA:13065"/>
        <dbReference type="ChEBI" id="CHEBI:15377"/>
        <dbReference type="ChEBI" id="CHEBI:15378"/>
        <dbReference type="ChEBI" id="CHEBI:30616"/>
        <dbReference type="ChEBI" id="CHEBI:43474"/>
        <dbReference type="ChEBI" id="CHEBI:456216"/>
    </reaction>
    <physiologicalReaction direction="left-to-right" evidence="11">
        <dbReference type="Rhea" id="RHEA:13066"/>
    </physiologicalReaction>
</comment>
<evidence type="ECO:0000256" key="1">
    <source>
        <dbReference type="ARBA" id="ARBA00004434"/>
    </source>
</evidence>
<organism evidence="15 16">
    <name type="scientific">Pseudocercospora musae</name>
    <dbReference type="NCBI Taxonomy" id="113226"/>
    <lineage>
        <taxon>Eukaryota</taxon>
        <taxon>Fungi</taxon>
        <taxon>Dikarya</taxon>
        <taxon>Ascomycota</taxon>
        <taxon>Pezizomycotina</taxon>
        <taxon>Dothideomycetes</taxon>
        <taxon>Dothideomycetidae</taxon>
        <taxon>Mycosphaerellales</taxon>
        <taxon>Mycosphaerellaceae</taxon>
        <taxon>Pseudocercospora</taxon>
    </lineage>
</organism>
<feature type="compositionally biased region" description="Polar residues" evidence="13">
    <location>
        <begin position="502"/>
        <end position="524"/>
    </location>
</feature>
<evidence type="ECO:0000256" key="6">
    <source>
        <dbReference type="ARBA" id="ARBA00022801"/>
    </source>
</evidence>
<protein>
    <recommendedName>
        <fullName evidence="14">AAA+ ATPase domain-containing protein</fullName>
    </recommendedName>
</protein>
<evidence type="ECO:0000256" key="9">
    <source>
        <dbReference type="ARBA" id="ARBA00023128"/>
    </source>
</evidence>
<dbReference type="OrthoDB" id="10251412at2759"/>
<keyword evidence="4 12" id="KW-0547">Nucleotide-binding</keyword>
<dbReference type="Proteomes" id="UP000073492">
    <property type="component" value="Unassembled WGS sequence"/>
</dbReference>
<dbReference type="InterPro" id="IPR057495">
    <property type="entry name" value="AAA_lid_BCS1"/>
</dbReference>
<keyword evidence="10" id="KW-0472">Membrane</keyword>
<evidence type="ECO:0000259" key="14">
    <source>
        <dbReference type="SMART" id="SM00382"/>
    </source>
</evidence>
<dbReference type="Gene3D" id="3.40.50.300">
    <property type="entry name" value="P-loop containing nucleotide triphosphate hydrolases"/>
    <property type="match status" value="1"/>
</dbReference>
<evidence type="ECO:0000256" key="12">
    <source>
        <dbReference type="RuleBase" id="RU003651"/>
    </source>
</evidence>
<keyword evidence="9" id="KW-0496">Mitochondrion</keyword>
<keyword evidence="16" id="KW-1185">Reference proteome</keyword>
<dbReference type="AlphaFoldDB" id="A0A139IWQ9"/>
<dbReference type="InterPro" id="IPR003960">
    <property type="entry name" value="ATPase_AAA_CS"/>
</dbReference>
<name>A0A139IWQ9_9PEZI</name>
<gene>
    <name evidence="15" type="ORF">AC579_8743</name>
</gene>
<dbReference type="Pfam" id="PF00004">
    <property type="entry name" value="AAA"/>
    <property type="match status" value="1"/>
</dbReference>